<dbReference type="GO" id="GO:0006508">
    <property type="term" value="P:proteolysis"/>
    <property type="evidence" value="ECO:0007669"/>
    <property type="project" value="UniProtKB-KW"/>
</dbReference>
<evidence type="ECO:0000313" key="14">
    <source>
        <dbReference type="Proteomes" id="UP000534294"/>
    </source>
</evidence>
<keyword evidence="10 11" id="KW-0472">Membrane</keyword>
<dbReference type="PROSITE" id="PS50106">
    <property type="entry name" value="PDZ"/>
    <property type="match status" value="2"/>
</dbReference>
<evidence type="ECO:0000256" key="2">
    <source>
        <dbReference type="ARBA" id="ARBA00004141"/>
    </source>
</evidence>
<organism evidence="13 14">
    <name type="scientific">Prosthecobacter dejongeii</name>
    <dbReference type="NCBI Taxonomy" id="48465"/>
    <lineage>
        <taxon>Bacteria</taxon>
        <taxon>Pseudomonadati</taxon>
        <taxon>Verrucomicrobiota</taxon>
        <taxon>Verrucomicrobiia</taxon>
        <taxon>Verrucomicrobiales</taxon>
        <taxon>Verrucomicrobiaceae</taxon>
        <taxon>Prosthecobacter</taxon>
    </lineage>
</organism>
<keyword evidence="9" id="KW-0482">Metalloprotease</keyword>
<keyword evidence="8 11" id="KW-1133">Transmembrane helix</keyword>
<dbReference type="InterPro" id="IPR008915">
    <property type="entry name" value="Peptidase_M50"/>
</dbReference>
<dbReference type="EC" id="3.4.24.-" evidence="13"/>
<dbReference type="CDD" id="cd23081">
    <property type="entry name" value="cpPDZ_EcRseP-like"/>
    <property type="match status" value="2"/>
</dbReference>
<evidence type="ECO:0000256" key="10">
    <source>
        <dbReference type="ARBA" id="ARBA00023136"/>
    </source>
</evidence>
<dbReference type="PANTHER" id="PTHR42837">
    <property type="entry name" value="REGULATOR OF SIGMA-E PROTEASE RSEP"/>
    <property type="match status" value="1"/>
</dbReference>
<evidence type="ECO:0000313" key="13">
    <source>
        <dbReference type="EMBL" id="MBB5038587.1"/>
    </source>
</evidence>
<evidence type="ECO:0000256" key="5">
    <source>
        <dbReference type="ARBA" id="ARBA00022692"/>
    </source>
</evidence>
<dbReference type="GO" id="GO:0016020">
    <property type="term" value="C:membrane"/>
    <property type="evidence" value="ECO:0007669"/>
    <property type="project" value="UniProtKB-SubCell"/>
</dbReference>
<evidence type="ECO:0000256" key="9">
    <source>
        <dbReference type="ARBA" id="ARBA00023049"/>
    </source>
</evidence>
<dbReference type="PANTHER" id="PTHR42837:SF2">
    <property type="entry name" value="MEMBRANE METALLOPROTEASE ARASP2, CHLOROPLASTIC-RELATED"/>
    <property type="match status" value="1"/>
</dbReference>
<evidence type="ECO:0000256" key="6">
    <source>
        <dbReference type="ARBA" id="ARBA00022801"/>
    </source>
</evidence>
<dbReference type="Pfam" id="PF17820">
    <property type="entry name" value="PDZ_6"/>
    <property type="match status" value="2"/>
</dbReference>
<comment type="caution">
    <text evidence="13">The sequence shown here is derived from an EMBL/GenBank/DDBJ whole genome shotgun (WGS) entry which is preliminary data.</text>
</comment>
<dbReference type="RefSeq" id="WP_184209551.1">
    <property type="nucleotide sequence ID" value="NZ_JACHIF010000005.1"/>
</dbReference>
<name>A0A7W7YM73_9BACT</name>
<evidence type="ECO:0000256" key="11">
    <source>
        <dbReference type="SAM" id="Phobius"/>
    </source>
</evidence>
<gene>
    <name evidence="13" type="ORF">HNQ64_002850</name>
</gene>
<sequence>MQWLSSLGVVGEVLRIIILIFEVLLVFNLMILVHEWGHFLAARWRGLKVEAFQIWFGKPLWKKTINGVQYGLGSIPAGGFVKLPQMAPMGAIEGESSSDEPLPPITPMDKIIVAFAGPLFSFGLACLFALLVSVLGKPQSEPFVTTTIGYVAKDSPAAKTGLKPGDIIQAIDGQPIRRFEGFVDSVRWGVIASEGSEIQFQVERPGEGVKTVAVGAKWPDPDKKPSAWWMGLFERPVLREVGIMGKETPMVGNVQENSPAAEAGLQPNDELLSVDGQPLLSRIWFAEYLETKPGQPVQVIVRRKDKTTLQSSELTLTLTPRVPDQRPPEYNRPMVGIEWHATGERKLAYPPVSEQVSDAARSMFSMISKLVSGNSDISPAHMSGPVGIGRVYYNLLQDPAALLQILWFSVVLNINLAIMNMLPFPVLDGGHITMAIAEGLRRKPLHSRALEWVQTACALTLFGFIFFVTFKDLGDIFIGGNKKPNPAQELKWLPKDQRPEVK</sequence>
<feature type="transmembrane region" description="Helical" evidence="11">
    <location>
        <begin position="405"/>
        <end position="428"/>
    </location>
</feature>
<dbReference type="SMART" id="SM00228">
    <property type="entry name" value="PDZ"/>
    <property type="match status" value="2"/>
</dbReference>
<evidence type="ECO:0000256" key="1">
    <source>
        <dbReference type="ARBA" id="ARBA00001947"/>
    </source>
</evidence>
<feature type="transmembrane region" description="Helical" evidence="11">
    <location>
        <begin position="111"/>
        <end position="135"/>
    </location>
</feature>
<dbReference type="SUPFAM" id="SSF50156">
    <property type="entry name" value="PDZ domain-like"/>
    <property type="match status" value="2"/>
</dbReference>
<accession>A0A7W7YM73</accession>
<dbReference type="NCBIfam" id="TIGR00054">
    <property type="entry name" value="RIP metalloprotease RseP"/>
    <property type="match status" value="1"/>
</dbReference>
<comment type="similarity">
    <text evidence="3">Belongs to the peptidase M50B family.</text>
</comment>
<dbReference type="AlphaFoldDB" id="A0A7W7YM73"/>
<proteinExistence type="inferred from homology"/>
<keyword evidence="7" id="KW-0862">Zinc</keyword>
<feature type="transmembrane region" description="Helical" evidence="11">
    <location>
        <begin position="449"/>
        <end position="470"/>
    </location>
</feature>
<comment type="subcellular location">
    <subcellularLocation>
        <location evidence="2">Membrane</location>
        <topology evidence="2">Multi-pass membrane protein</topology>
    </subcellularLocation>
</comment>
<dbReference type="CDD" id="cd06163">
    <property type="entry name" value="S2P-M50_PDZ_RseP-like"/>
    <property type="match status" value="1"/>
</dbReference>
<keyword evidence="6 13" id="KW-0378">Hydrolase</keyword>
<keyword evidence="4 13" id="KW-0645">Protease</keyword>
<feature type="domain" description="PDZ" evidence="12">
    <location>
        <begin position="250"/>
        <end position="279"/>
    </location>
</feature>
<reference evidence="13 14" key="1">
    <citation type="submission" date="2020-08" db="EMBL/GenBank/DDBJ databases">
        <title>Genomic Encyclopedia of Type Strains, Phase IV (KMG-IV): sequencing the most valuable type-strain genomes for metagenomic binning, comparative biology and taxonomic classification.</title>
        <authorList>
            <person name="Goeker M."/>
        </authorList>
    </citation>
    <scope>NUCLEOTIDE SEQUENCE [LARGE SCALE GENOMIC DNA]</scope>
    <source>
        <strain evidence="13 14">DSM 12251</strain>
    </source>
</reference>
<evidence type="ECO:0000259" key="12">
    <source>
        <dbReference type="PROSITE" id="PS50106"/>
    </source>
</evidence>
<dbReference type="Proteomes" id="UP000534294">
    <property type="component" value="Unassembled WGS sequence"/>
</dbReference>
<comment type="cofactor">
    <cofactor evidence="1">
        <name>Zn(2+)</name>
        <dbReference type="ChEBI" id="CHEBI:29105"/>
    </cofactor>
</comment>
<feature type="domain" description="PDZ" evidence="12">
    <location>
        <begin position="148"/>
        <end position="206"/>
    </location>
</feature>
<dbReference type="GO" id="GO:0004222">
    <property type="term" value="F:metalloendopeptidase activity"/>
    <property type="evidence" value="ECO:0007669"/>
    <property type="project" value="InterPro"/>
</dbReference>
<evidence type="ECO:0000256" key="3">
    <source>
        <dbReference type="ARBA" id="ARBA00007931"/>
    </source>
</evidence>
<dbReference type="Pfam" id="PF02163">
    <property type="entry name" value="Peptidase_M50"/>
    <property type="match status" value="1"/>
</dbReference>
<dbReference type="InterPro" id="IPR041489">
    <property type="entry name" value="PDZ_6"/>
</dbReference>
<evidence type="ECO:0000256" key="4">
    <source>
        <dbReference type="ARBA" id="ARBA00022670"/>
    </source>
</evidence>
<dbReference type="Gene3D" id="2.30.42.10">
    <property type="match status" value="2"/>
</dbReference>
<feature type="transmembrane region" description="Helical" evidence="11">
    <location>
        <begin position="13"/>
        <end position="33"/>
    </location>
</feature>
<keyword evidence="14" id="KW-1185">Reference proteome</keyword>
<dbReference type="InterPro" id="IPR001478">
    <property type="entry name" value="PDZ"/>
</dbReference>
<dbReference type="InterPro" id="IPR004387">
    <property type="entry name" value="Pept_M50_Zn"/>
</dbReference>
<dbReference type="InterPro" id="IPR036034">
    <property type="entry name" value="PDZ_sf"/>
</dbReference>
<dbReference type="EMBL" id="JACHIF010000005">
    <property type="protein sequence ID" value="MBB5038587.1"/>
    <property type="molecule type" value="Genomic_DNA"/>
</dbReference>
<protein>
    <submittedName>
        <fullName evidence="13">Regulator of sigma E protease</fullName>
        <ecNumber evidence="13">3.4.24.-</ecNumber>
    </submittedName>
</protein>
<keyword evidence="5 11" id="KW-0812">Transmembrane</keyword>
<evidence type="ECO:0000256" key="8">
    <source>
        <dbReference type="ARBA" id="ARBA00022989"/>
    </source>
</evidence>
<evidence type="ECO:0000256" key="7">
    <source>
        <dbReference type="ARBA" id="ARBA00022833"/>
    </source>
</evidence>